<evidence type="ECO:0008006" key="4">
    <source>
        <dbReference type="Google" id="ProtNLM"/>
    </source>
</evidence>
<keyword evidence="1" id="KW-0560">Oxidoreductase</keyword>
<protein>
    <recommendedName>
        <fullName evidence="4">Retinol dehydrogenase 13</fullName>
    </recommendedName>
</protein>
<evidence type="ECO:0000313" key="2">
    <source>
        <dbReference type="EMBL" id="CAL1265550.1"/>
    </source>
</evidence>
<proteinExistence type="predicted"/>
<comment type="caution">
    <text evidence="2">The sequence shown here is derived from an EMBL/GenBank/DDBJ whole genome shotgun (WGS) entry which is preliminary data.</text>
</comment>
<evidence type="ECO:0000313" key="3">
    <source>
        <dbReference type="Proteomes" id="UP001497382"/>
    </source>
</evidence>
<dbReference type="PRINTS" id="PR00081">
    <property type="entry name" value="GDHRDH"/>
</dbReference>
<dbReference type="EMBL" id="CAXIEN010000018">
    <property type="protein sequence ID" value="CAL1265550.1"/>
    <property type="molecule type" value="Genomic_DNA"/>
</dbReference>
<organism evidence="2 3">
    <name type="scientific">Larinioides sclopetarius</name>
    <dbReference type="NCBI Taxonomy" id="280406"/>
    <lineage>
        <taxon>Eukaryota</taxon>
        <taxon>Metazoa</taxon>
        <taxon>Ecdysozoa</taxon>
        <taxon>Arthropoda</taxon>
        <taxon>Chelicerata</taxon>
        <taxon>Arachnida</taxon>
        <taxon>Araneae</taxon>
        <taxon>Araneomorphae</taxon>
        <taxon>Entelegynae</taxon>
        <taxon>Araneoidea</taxon>
        <taxon>Araneidae</taxon>
        <taxon>Larinioides</taxon>
    </lineage>
</organism>
<dbReference type="PANTHER" id="PTHR43157">
    <property type="entry name" value="PHOSPHATIDYLINOSITOL-GLYCAN BIOSYNTHESIS CLASS F PROTEIN-RELATED"/>
    <property type="match status" value="1"/>
</dbReference>
<dbReference type="AlphaFoldDB" id="A0AAV1Z3C7"/>
<dbReference type="SUPFAM" id="SSF51735">
    <property type="entry name" value="NAD(P)-binding Rossmann-fold domains"/>
    <property type="match status" value="1"/>
</dbReference>
<dbReference type="Pfam" id="PF00106">
    <property type="entry name" value="adh_short"/>
    <property type="match status" value="1"/>
</dbReference>
<accession>A0AAV1Z3C7</accession>
<dbReference type="InterPro" id="IPR002347">
    <property type="entry name" value="SDR_fam"/>
</dbReference>
<dbReference type="Gene3D" id="3.40.50.720">
    <property type="entry name" value="NAD(P)-binding Rossmann-like Domain"/>
    <property type="match status" value="1"/>
</dbReference>
<dbReference type="Proteomes" id="UP001497382">
    <property type="component" value="Unassembled WGS sequence"/>
</dbReference>
<gene>
    <name evidence="2" type="ORF">LARSCL_LOCUS2590</name>
</gene>
<name>A0AAV1Z3C7_9ARAC</name>
<reference evidence="2 3" key="1">
    <citation type="submission" date="2024-04" db="EMBL/GenBank/DDBJ databases">
        <authorList>
            <person name="Rising A."/>
            <person name="Reimegard J."/>
            <person name="Sonavane S."/>
            <person name="Akerstrom W."/>
            <person name="Nylinder S."/>
            <person name="Hedman E."/>
            <person name="Kallberg Y."/>
        </authorList>
    </citation>
    <scope>NUCLEOTIDE SEQUENCE [LARGE SCALE GENOMIC DNA]</scope>
</reference>
<keyword evidence="3" id="KW-1185">Reference proteome</keyword>
<dbReference type="PANTHER" id="PTHR43157:SF31">
    <property type="entry name" value="PHOSPHATIDYLINOSITOL-GLYCAN BIOSYNTHESIS CLASS F PROTEIN"/>
    <property type="match status" value="1"/>
</dbReference>
<dbReference type="GO" id="GO:0016491">
    <property type="term" value="F:oxidoreductase activity"/>
    <property type="evidence" value="ECO:0007669"/>
    <property type="project" value="UniProtKB-KW"/>
</dbReference>
<evidence type="ECO:0000256" key="1">
    <source>
        <dbReference type="ARBA" id="ARBA00023002"/>
    </source>
</evidence>
<sequence length="170" mass="18832">MYIKDFLFAIECTSQAKLHNKTVVITGANTGIGKETALDLAARGARVIIGCRDIEKGRKAAEDINEQIKDTQVIVKYLDLASFASIRKFAAEILKSEPQIHILVNNAGVMACPKSKTEEGFETHFGVNYLGHFLLTNLLLDRIKASAPARIVNVSSLIYFCKMLNHVFFT</sequence>
<dbReference type="InterPro" id="IPR036291">
    <property type="entry name" value="NAD(P)-bd_dom_sf"/>
</dbReference>